<name>A0A0B2BY04_9SPHN</name>
<dbReference type="Pfam" id="PF02698">
    <property type="entry name" value="DUF218"/>
    <property type="match status" value="1"/>
</dbReference>
<dbReference type="CDD" id="cd06259">
    <property type="entry name" value="YdcF-like"/>
    <property type="match status" value="1"/>
</dbReference>
<organism evidence="2 3">
    <name type="scientific">Croceibacterium mercuriale</name>
    <dbReference type="NCBI Taxonomy" id="1572751"/>
    <lineage>
        <taxon>Bacteria</taxon>
        <taxon>Pseudomonadati</taxon>
        <taxon>Pseudomonadota</taxon>
        <taxon>Alphaproteobacteria</taxon>
        <taxon>Sphingomonadales</taxon>
        <taxon>Erythrobacteraceae</taxon>
        <taxon>Croceibacterium</taxon>
    </lineage>
</organism>
<dbReference type="RefSeq" id="WP_039097353.1">
    <property type="nucleotide sequence ID" value="NZ_JTDN01000002.1"/>
</dbReference>
<dbReference type="AlphaFoldDB" id="A0A0B2BY04"/>
<dbReference type="InterPro" id="IPR003848">
    <property type="entry name" value="DUF218"/>
</dbReference>
<accession>A0A0B2BY04</accession>
<dbReference type="Proteomes" id="UP000030988">
    <property type="component" value="Unassembled WGS sequence"/>
</dbReference>
<evidence type="ECO:0000313" key="3">
    <source>
        <dbReference type="Proteomes" id="UP000030988"/>
    </source>
</evidence>
<dbReference type="STRING" id="1572751.PK98_13525"/>
<dbReference type="EMBL" id="JTDN01000002">
    <property type="protein sequence ID" value="KHL24887.1"/>
    <property type="molecule type" value="Genomic_DNA"/>
</dbReference>
<proteinExistence type="predicted"/>
<protein>
    <recommendedName>
        <fullName evidence="1">DUF218 domain-containing protein</fullName>
    </recommendedName>
</protein>
<evidence type="ECO:0000259" key="1">
    <source>
        <dbReference type="Pfam" id="PF02698"/>
    </source>
</evidence>
<evidence type="ECO:0000313" key="2">
    <source>
        <dbReference type="EMBL" id="KHL24887.1"/>
    </source>
</evidence>
<gene>
    <name evidence="2" type="ORF">PK98_13525</name>
</gene>
<comment type="caution">
    <text evidence="2">The sequence shown here is derived from an EMBL/GenBank/DDBJ whole genome shotgun (WGS) entry which is preliminary data.</text>
</comment>
<feature type="domain" description="DUF218" evidence="1">
    <location>
        <begin position="34"/>
        <end position="137"/>
    </location>
</feature>
<sequence>MIRRLLALAVLLWVLGFLWFAVALPQPAPASRTDAIVVPTGSGGRIQRGLALLRDDAAPHLLVSGVAEEVRPAEFAAEYNVPAATMRCCVTLGFAALDTRGNALETAQWVEEQRVRSLRLVTTDWHMRRAALELGATLPADVVVVQDAVRSEPSLFTLFLEYHKLLAAWVVSLGKG</sequence>
<reference evidence="2 3" key="1">
    <citation type="submission" date="2014-11" db="EMBL/GenBank/DDBJ databases">
        <title>Draft genome sequence of Kirrobacter mercurialis.</title>
        <authorList>
            <person name="Coil D.A."/>
            <person name="Eisen J.A."/>
        </authorList>
    </citation>
    <scope>NUCLEOTIDE SEQUENCE [LARGE SCALE GENOMIC DNA]</scope>
    <source>
        <strain evidence="2 3">Coronado</strain>
    </source>
</reference>
<keyword evidence="3" id="KW-1185">Reference proteome</keyword>